<evidence type="ECO:0000256" key="5">
    <source>
        <dbReference type="ARBA" id="ARBA00022519"/>
    </source>
</evidence>
<dbReference type="InterPro" id="IPR045584">
    <property type="entry name" value="Pilin-like"/>
</dbReference>
<proteinExistence type="inferred from homology"/>
<dbReference type="Gene3D" id="3.30.1300.30">
    <property type="entry name" value="GSPII I/J protein-like"/>
    <property type="match status" value="1"/>
</dbReference>
<protein>
    <submittedName>
        <fullName evidence="11">Type II secretion system protein I</fullName>
    </submittedName>
</protein>
<comment type="caution">
    <text evidence="11">The sequence shown here is derived from an EMBL/GenBank/DDBJ whole genome shotgun (WGS) entry which is preliminary data.</text>
</comment>
<dbReference type="GO" id="GO:0015628">
    <property type="term" value="P:protein secretion by the type II secretion system"/>
    <property type="evidence" value="ECO:0007669"/>
    <property type="project" value="InterPro"/>
</dbReference>
<evidence type="ECO:0000313" key="11">
    <source>
        <dbReference type="EMBL" id="KFE54338.1"/>
    </source>
</evidence>
<evidence type="ECO:0000313" key="12">
    <source>
        <dbReference type="Proteomes" id="UP000028631"/>
    </source>
</evidence>
<keyword evidence="12" id="KW-1185">Reference proteome</keyword>
<evidence type="ECO:0000256" key="2">
    <source>
        <dbReference type="ARBA" id="ARBA00008358"/>
    </source>
</evidence>
<feature type="domain" description="Type II secretion system protein GspI C-terminal" evidence="10">
    <location>
        <begin position="41"/>
        <end position="117"/>
    </location>
</feature>
<dbReference type="InterPro" id="IPR012902">
    <property type="entry name" value="N_methyl_site"/>
</dbReference>
<keyword evidence="7 9" id="KW-1133">Transmembrane helix</keyword>
<evidence type="ECO:0000259" key="10">
    <source>
        <dbReference type="Pfam" id="PF02501"/>
    </source>
</evidence>
<dbReference type="InterPro" id="IPR010052">
    <property type="entry name" value="T2SS_protein-GspI"/>
</dbReference>
<dbReference type="GO" id="GO:0015627">
    <property type="term" value="C:type II protein secretion system complex"/>
    <property type="evidence" value="ECO:0007669"/>
    <property type="project" value="InterPro"/>
</dbReference>
<keyword evidence="3" id="KW-1003">Cell membrane</keyword>
<comment type="similarity">
    <text evidence="2">Belongs to the GSP I family.</text>
</comment>
<dbReference type="AlphaFoldDB" id="A0A085VFX5"/>
<dbReference type="Pfam" id="PF07963">
    <property type="entry name" value="N_methyl"/>
    <property type="match status" value="1"/>
</dbReference>
<evidence type="ECO:0000256" key="8">
    <source>
        <dbReference type="ARBA" id="ARBA00023136"/>
    </source>
</evidence>
<dbReference type="Proteomes" id="UP000028631">
    <property type="component" value="Unassembled WGS sequence"/>
</dbReference>
<reference evidence="11 12" key="1">
    <citation type="submission" date="2014-07" db="EMBL/GenBank/DDBJ databases">
        <title>Draft Genome Sequences of Environmental Pseudomonas syringae strains.</title>
        <authorList>
            <person name="Baltrus D.A."/>
            <person name="Berge O."/>
            <person name="Morris C."/>
        </authorList>
    </citation>
    <scope>NUCLEOTIDE SEQUENCE [LARGE SCALE GENOMIC DNA]</scope>
    <source>
        <strain evidence="11 12">GAW0119</strain>
    </source>
</reference>
<gene>
    <name evidence="11" type="ORF">IV01_16405</name>
</gene>
<accession>A0A085VFX5</accession>
<evidence type="ECO:0000256" key="1">
    <source>
        <dbReference type="ARBA" id="ARBA00004377"/>
    </source>
</evidence>
<dbReference type="GO" id="GO:0005886">
    <property type="term" value="C:plasma membrane"/>
    <property type="evidence" value="ECO:0007669"/>
    <property type="project" value="UniProtKB-SubCell"/>
</dbReference>
<evidence type="ECO:0000256" key="7">
    <source>
        <dbReference type="ARBA" id="ARBA00022989"/>
    </source>
</evidence>
<keyword evidence="5" id="KW-0997">Cell inner membrane</keyword>
<dbReference type="OrthoDB" id="6119616at2"/>
<dbReference type="RefSeq" id="WP_032629702.1">
    <property type="nucleotide sequence ID" value="NZ_JPQU01000045.1"/>
</dbReference>
<comment type="subcellular location">
    <subcellularLocation>
        <location evidence="1">Cell inner membrane</location>
        <topology evidence="1">Single-pass membrane protein</topology>
    </subcellularLocation>
</comment>
<organism evidence="11 12">
    <name type="scientific">Pseudomonas syringae</name>
    <dbReference type="NCBI Taxonomy" id="317"/>
    <lineage>
        <taxon>Bacteria</taxon>
        <taxon>Pseudomonadati</taxon>
        <taxon>Pseudomonadota</taxon>
        <taxon>Gammaproteobacteria</taxon>
        <taxon>Pseudomonadales</taxon>
        <taxon>Pseudomonadaceae</taxon>
        <taxon>Pseudomonas</taxon>
    </lineage>
</organism>
<dbReference type="Pfam" id="PF02501">
    <property type="entry name" value="T2SSI"/>
    <property type="match status" value="1"/>
</dbReference>
<dbReference type="PROSITE" id="PS00409">
    <property type="entry name" value="PROKAR_NTER_METHYL"/>
    <property type="match status" value="1"/>
</dbReference>
<feature type="transmembrane region" description="Helical" evidence="9">
    <location>
        <begin position="6"/>
        <end position="26"/>
    </location>
</feature>
<keyword evidence="4" id="KW-0488">Methylation</keyword>
<dbReference type="EMBL" id="JPQU01000045">
    <property type="protein sequence ID" value="KFE54338.1"/>
    <property type="molecule type" value="Genomic_DNA"/>
</dbReference>
<evidence type="ECO:0000256" key="3">
    <source>
        <dbReference type="ARBA" id="ARBA00022475"/>
    </source>
</evidence>
<evidence type="ECO:0000256" key="4">
    <source>
        <dbReference type="ARBA" id="ARBA00022481"/>
    </source>
</evidence>
<dbReference type="SUPFAM" id="SSF54523">
    <property type="entry name" value="Pili subunits"/>
    <property type="match status" value="1"/>
</dbReference>
<keyword evidence="6 9" id="KW-0812">Transmembrane</keyword>
<dbReference type="InterPro" id="IPR003413">
    <property type="entry name" value="T2SS_GspI_C"/>
</dbReference>
<dbReference type="NCBIfam" id="TIGR02532">
    <property type="entry name" value="IV_pilin_GFxxxE"/>
    <property type="match status" value="1"/>
</dbReference>
<name>A0A085VFX5_PSESX</name>
<keyword evidence="8 9" id="KW-0472">Membrane</keyword>
<dbReference type="PANTHER" id="PTHR38779">
    <property type="entry name" value="TYPE II SECRETION SYSTEM PROTEIN I-RELATED"/>
    <property type="match status" value="1"/>
</dbReference>
<dbReference type="PATRIC" id="fig|317.175.peg.3415"/>
<dbReference type="PANTHER" id="PTHR38779:SF2">
    <property type="entry name" value="TYPE II SECRETION SYSTEM PROTEIN I-RELATED"/>
    <property type="match status" value="1"/>
</dbReference>
<sequence length="121" mass="13978">MKRERGFTLLEVMVALGIAAMMAVMVSQMLRQRISVHQAVQQHRLGSLCARELEARFGVERYWPSTNQVRGELRQGEMTCHWRLDLGMTGVRNLRRGELALFAARDEREPLGHFTLFLVRP</sequence>
<evidence type="ECO:0000256" key="9">
    <source>
        <dbReference type="SAM" id="Phobius"/>
    </source>
</evidence>
<evidence type="ECO:0000256" key="6">
    <source>
        <dbReference type="ARBA" id="ARBA00022692"/>
    </source>
</evidence>